<dbReference type="CDD" id="cd06259">
    <property type="entry name" value="YdcF-like"/>
    <property type="match status" value="1"/>
</dbReference>
<dbReference type="PANTHER" id="PTHR30336">
    <property type="entry name" value="INNER MEMBRANE PROTEIN, PROBABLE PERMEASE"/>
    <property type="match status" value="1"/>
</dbReference>
<keyword evidence="5" id="KW-1185">Reference proteome</keyword>
<dbReference type="AlphaFoldDB" id="K6WN09"/>
<feature type="domain" description="DUF218" evidence="3">
    <location>
        <begin position="85"/>
        <end position="201"/>
    </location>
</feature>
<dbReference type="STRING" id="1184609.KILIM_017_00460"/>
<name>K6WN09_9MICO</name>
<proteinExistence type="predicted"/>
<dbReference type="PANTHER" id="PTHR30336:SF6">
    <property type="entry name" value="INTEGRAL MEMBRANE PROTEIN"/>
    <property type="match status" value="1"/>
</dbReference>
<keyword evidence="2" id="KW-0472">Membrane</keyword>
<sequence length="261" mass="27399">MSGVGPGRPHGSKWSGRPAGGSGLGAADPVVHVSASTSRRLGALLAGALVAGLVGLGVPAVWTHRSATGHLYPASQAEAVPHLPVALVLGAGLDGRGGPSPFLAARLDVAHDLYTRGVTRVLLLSGSRRGATYDEPAVMREWLLARGVPAADLVTDGEGHDTYASCYRAQHVYGVESMLVVSQAYHLPRALAICRHLGLAAVGVGDETMRVFESTWRGGELREYPANVKAVWDVFVRRHPAQLADDPPDPAVREALARHAD</sequence>
<dbReference type="EMBL" id="BAHD01000017">
    <property type="protein sequence ID" value="GAB95201.1"/>
    <property type="molecule type" value="Genomic_DNA"/>
</dbReference>
<dbReference type="GO" id="GO:0005886">
    <property type="term" value="C:plasma membrane"/>
    <property type="evidence" value="ECO:0007669"/>
    <property type="project" value="TreeGrafter"/>
</dbReference>
<gene>
    <name evidence="4" type="ORF">KILIM_017_00460</name>
</gene>
<feature type="region of interest" description="Disordered" evidence="1">
    <location>
        <begin position="1"/>
        <end position="21"/>
    </location>
</feature>
<evidence type="ECO:0000256" key="2">
    <source>
        <dbReference type="SAM" id="Phobius"/>
    </source>
</evidence>
<dbReference type="OrthoDB" id="9782395at2"/>
<dbReference type="InterPro" id="IPR051599">
    <property type="entry name" value="Cell_Envelope_Assoc"/>
</dbReference>
<dbReference type="Proteomes" id="UP000008366">
    <property type="component" value="Unassembled WGS sequence"/>
</dbReference>
<organism evidence="4 5">
    <name type="scientific">Kineosphaera limosa NBRC 100340</name>
    <dbReference type="NCBI Taxonomy" id="1184609"/>
    <lineage>
        <taxon>Bacteria</taxon>
        <taxon>Bacillati</taxon>
        <taxon>Actinomycetota</taxon>
        <taxon>Actinomycetes</taxon>
        <taxon>Micrococcales</taxon>
        <taxon>Dermatophilaceae</taxon>
        <taxon>Kineosphaera</taxon>
    </lineage>
</organism>
<feature type="transmembrane region" description="Helical" evidence="2">
    <location>
        <begin position="41"/>
        <end position="62"/>
    </location>
</feature>
<comment type="caution">
    <text evidence="4">The sequence shown here is derived from an EMBL/GenBank/DDBJ whole genome shotgun (WGS) entry which is preliminary data.</text>
</comment>
<protein>
    <recommendedName>
        <fullName evidence="3">DUF218 domain-containing protein</fullName>
    </recommendedName>
</protein>
<evidence type="ECO:0000313" key="4">
    <source>
        <dbReference type="EMBL" id="GAB95201.1"/>
    </source>
</evidence>
<dbReference type="InterPro" id="IPR003848">
    <property type="entry name" value="DUF218"/>
</dbReference>
<dbReference type="Pfam" id="PF02698">
    <property type="entry name" value="DUF218"/>
    <property type="match status" value="1"/>
</dbReference>
<accession>K6WN09</accession>
<evidence type="ECO:0000313" key="5">
    <source>
        <dbReference type="Proteomes" id="UP000008366"/>
    </source>
</evidence>
<keyword evidence="2" id="KW-0812">Transmembrane</keyword>
<keyword evidence="2" id="KW-1133">Transmembrane helix</keyword>
<reference evidence="4 5" key="1">
    <citation type="submission" date="2012-08" db="EMBL/GenBank/DDBJ databases">
        <title>Whole genome shotgun sequence of Kineosphaera limosa NBRC 100340.</title>
        <authorList>
            <person name="Yoshida I."/>
            <person name="Isaki S."/>
            <person name="Hosoyama A."/>
            <person name="Tsuchikane K."/>
            <person name="Katsumata H."/>
            <person name="Ando Y."/>
            <person name="Ohji S."/>
            <person name="Hamada M."/>
            <person name="Tamura T."/>
            <person name="Yamazoe A."/>
            <person name="Yamazaki S."/>
            <person name="Fujita N."/>
        </authorList>
    </citation>
    <scope>NUCLEOTIDE SEQUENCE [LARGE SCALE GENOMIC DNA]</scope>
    <source>
        <strain evidence="4 5">NBRC 100340</strain>
    </source>
</reference>
<dbReference type="RefSeq" id="WP_006591733.1">
    <property type="nucleotide sequence ID" value="NZ_BAHD01000017.1"/>
</dbReference>
<evidence type="ECO:0000259" key="3">
    <source>
        <dbReference type="Pfam" id="PF02698"/>
    </source>
</evidence>
<dbReference type="eggNOG" id="COG2949">
    <property type="taxonomic scope" value="Bacteria"/>
</dbReference>
<evidence type="ECO:0000256" key="1">
    <source>
        <dbReference type="SAM" id="MobiDB-lite"/>
    </source>
</evidence>